<evidence type="ECO:0000256" key="8">
    <source>
        <dbReference type="SAM" id="MobiDB-lite"/>
    </source>
</evidence>
<feature type="binding site" evidence="7">
    <location>
        <position position="190"/>
    </location>
    <ligand>
        <name>ATP</name>
        <dbReference type="ChEBI" id="CHEBI:30616"/>
    </ligand>
</feature>
<evidence type="ECO:0000256" key="3">
    <source>
        <dbReference type="ARBA" id="ARBA00022737"/>
    </source>
</evidence>
<dbReference type="InterPro" id="IPR008271">
    <property type="entry name" value="Ser/Thr_kinase_AS"/>
</dbReference>
<dbReference type="EMBL" id="LFYR01001430">
    <property type="protein sequence ID" value="KMZ61725.1"/>
    <property type="molecule type" value="Genomic_DNA"/>
</dbReference>
<dbReference type="GO" id="GO:0009931">
    <property type="term" value="F:calcium-dependent protein serine/threonine kinase activity"/>
    <property type="evidence" value="ECO:0000318"/>
    <property type="project" value="GO_Central"/>
</dbReference>
<dbReference type="OMA" id="HQQERTK"/>
<dbReference type="InterPro" id="IPR011992">
    <property type="entry name" value="EF-hand-dom_pair"/>
</dbReference>
<dbReference type="CDD" id="cd05117">
    <property type="entry name" value="STKc_CAMK"/>
    <property type="match status" value="1"/>
</dbReference>
<evidence type="ECO:0000256" key="6">
    <source>
        <dbReference type="ARBA" id="ARBA00022840"/>
    </source>
</evidence>
<dbReference type="FunFam" id="1.10.510.10:FF:001294">
    <property type="entry name" value="CDPK-related kinase 3"/>
    <property type="match status" value="1"/>
</dbReference>
<dbReference type="Gene3D" id="1.10.238.10">
    <property type="entry name" value="EF-hand"/>
    <property type="match status" value="2"/>
</dbReference>
<keyword evidence="6 7" id="KW-0067">ATP-binding</keyword>
<dbReference type="OrthoDB" id="40902at2759"/>
<evidence type="ECO:0000259" key="9">
    <source>
        <dbReference type="PROSITE" id="PS50011"/>
    </source>
</evidence>
<accession>A0A0K9P0J8</accession>
<dbReference type="FunFam" id="1.10.238.10:FF:000085">
    <property type="entry name" value="CDPK-related kinase 1"/>
    <property type="match status" value="1"/>
</dbReference>
<dbReference type="PANTHER" id="PTHR24349">
    <property type="entry name" value="SERINE/THREONINE-PROTEIN KINASE"/>
    <property type="match status" value="1"/>
</dbReference>
<evidence type="ECO:0000256" key="7">
    <source>
        <dbReference type="PROSITE-ProRule" id="PRU10141"/>
    </source>
</evidence>
<dbReference type="Proteomes" id="UP000036987">
    <property type="component" value="Unassembled WGS sequence"/>
</dbReference>
<dbReference type="InterPro" id="IPR000719">
    <property type="entry name" value="Prot_kinase_dom"/>
</dbReference>
<dbReference type="InterPro" id="IPR011009">
    <property type="entry name" value="Kinase-like_dom_sf"/>
</dbReference>
<proteinExistence type="predicted"/>
<evidence type="ECO:0000256" key="4">
    <source>
        <dbReference type="ARBA" id="ARBA00022741"/>
    </source>
</evidence>
<dbReference type="PROSITE" id="PS50011">
    <property type="entry name" value="PROTEIN_KINASE_DOM"/>
    <property type="match status" value="1"/>
</dbReference>
<keyword evidence="2" id="KW-0808">Transferase</keyword>
<keyword evidence="5 10" id="KW-0418">Kinase</keyword>
<keyword evidence="1" id="KW-0723">Serine/threonine-protein kinase</keyword>
<dbReference type="FunFam" id="1.10.510.10:FF:001864">
    <property type="entry name" value="Calcium-dependent protein kinase SK5"/>
    <property type="match status" value="1"/>
</dbReference>
<dbReference type="GO" id="GO:0005634">
    <property type="term" value="C:nucleus"/>
    <property type="evidence" value="ECO:0000318"/>
    <property type="project" value="GO_Central"/>
</dbReference>
<evidence type="ECO:0000256" key="1">
    <source>
        <dbReference type="ARBA" id="ARBA00022527"/>
    </source>
</evidence>
<dbReference type="GO" id="GO:0004683">
    <property type="term" value="F:calcium/calmodulin-dependent protein kinase activity"/>
    <property type="evidence" value="ECO:0000318"/>
    <property type="project" value="GO_Central"/>
</dbReference>
<dbReference type="AlphaFoldDB" id="A0A0K9P0J8"/>
<comment type="caution">
    <text evidence="10">The sequence shown here is derived from an EMBL/GenBank/DDBJ whole genome shotgun (WGS) entry which is preliminary data.</text>
</comment>
<sequence length="614" mass="68969">MGICSGKPIPTIGSNISTSVENTPEPQHQQTPRSRTQSPARKNTPREQKVDNEGEEKESSKPWASPFFPFYTPSPGPGFFSSNKSPSSGCNSKSATPNKFFKRPFPPPSPAKHIKALLARRHGSVKPNEAAIPEDGEVVVGTGLDKNFGFFKGFESKYEVGEEVGRGHFGYTCSAKFKKGDRKGQRVAVKVIPKAKMTTVIAIEDVRREVKILKSLMGCHNNLVQLYDAHEDNDNVYIIMELCEGGELLDRILSRGGRYSEDDAKTVMVQILSVVSFCHLQGVVHRDLKPENFLFTSDDENSQLKVIDFGLSDFVKPDERLNDIVGSAYYVAPEVLYRSYSTEADVWSIGVIAYILLCGSRPFWARTESGIFRAVLKADPSFDEAPWPSLSPQAKDFVKRLLSKDPRRRMSASQALSHTWIRNHNDTKIPLDILIFRLMKAYIRSSSLRKSALRALSKTLTVDELFYLKEQFALLEPNIFGHITFENIKQAAMKNATDAMKESRVHDLLASLNAFQYRKMGFEEFCAATLNVHQLEALERWEQHARCAYELFEKDGNRAIVIDELASELGLSPNIPIHTVLHDWIRHTDGKLSFLGFVKLLHGVSSRSLAKVPQ</sequence>
<dbReference type="InterPro" id="IPR017441">
    <property type="entry name" value="Protein_kinase_ATP_BS"/>
</dbReference>
<dbReference type="InterPro" id="IPR050205">
    <property type="entry name" value="CDPK_Ser/Thr_kinases"/>
</dbReference>
<evidence type="ECO:0000313" key="10">
    <source>
        <dbReference type="EMBL" id="KMZ61725.1"/>
    </source>
</evidence>
<dbReference type="SMART" id="SM00220">
    <property type="entry name" value="S_TKc"/>
    <property type="match status" value="1"/>
</dbReference>
<dbReference type="STRING" id="29655.A0A0K9P0J8"/>
<keyword evidence="11" id="KW-1185">Reference proteome</keyword>
<dbReference type="Gene3D" id="3.30.200.20">
    <property type="entry name" value="Phosphorylase Kinase, domain 1"/>
    <property type="match status" value="1"/>
</dbReference>
<dbReference type="Pfam" id="PF00069">
    <property type="entry name" value="Pkinase"/>
    <property type="match status" value="1"/>
</dbReference>
<dbReference type="SUPFAM" id="SSF56112">
    <property type="entry name" value="Protein kinase-like (PK-like)"/>
    <property type="match status" value="1"/>
</dbReference>
<keyword evidence="4 7" id="KW-0547">Nucleotide-binding</keyword>
<evidence type="ECO:0000256" key="2">
    <source>
        <dbReference type="ARBA" id="ARBA00022679"/>
    </source>
</evidence>
<name>A0A0K9P0J8_ZOSMR</name>
<dbReference type="GO" id="GO:0005516">
    <property type="term" value="F:calmodulin binding"/>
    <property type="evidence" value="ECO:0000318"/>
    <property type="project" value="GO_Central"/>
</dbReference>
<feature type="compositionally biased region" description="Polar residues" evidence="8">
    <location>
        <begin position="12"/>
        <end position="41"/>
    </location>
</feature>
<feature type="compositionally biased region" description="Basic and acidic residues" evidence="8">
    <location>
        <begin position="44"/>
        <end position="60"/>
    </location>
</feature>
<keyword evidence="3" id="KW-0677">Repeat</keyword>
<gene>
    <name evidence="10" type="ORF">ZOSMA_4G00090</name>
</gene>
<dbReference type="GO" id="GO:0005737">
    <property type="term" value="C:cytoplasm"/>
    <property type="evidence" value="ECO:0000318"/>
    <property type="project" value="GO_Central"/>
</dbReference>
<protein>
    <submittedName>
        <fullName evidence="10">Putative Calcium-dependent protein kinase</fullName>
    </submittedName>
</protein>
<dbReference type="Gene3D" id="1.10.510.10">
    <property type="entry name" value="Transferase(Phosphotransferase) domain 1"/>
    <property type="match status" value="1"/>
</dbReference>
<evidence type="ECO:0000313" key="11">
    <source>
        <dbReference type="Proteomes" id="UP000036987"/>
    </source>
</evidence>
<dbReference type="GO" id="GO:0035556">
    <property type="term" value="P:intracellular signal transduction"/>
    <property type="evidence" value="ECO:0000318"/>
    <property type="project" value="GO_Central"/>
</dbReference>
<organism evidence="10 11">
    <name type="scientific">Zostera marina</name>
    <name type="common">Eelgrass</name>
    <dbReference type="NCBI Taxonomy" id="29655"/>
    <lineage>
        <taxon>Eukaryota</taxon>
        <taxon>Viridiplantae</taxon>
        <taxon>Streptophyta</taxon>
        <taxon>Embryophyta</taxon>
        <taxon>Tracheophyta</taxon>
        <taxon>Spermatophyta</taxon>
        <taxon>Magnoliopsida</taxon>
        <taxon>Liliopsida</taxon>
        <taxon>Zosteraceae</taxon>
        <taxon>Zostera</taxon>
    </lineage>
</organism>
<dbReference type="PROSITE" id="PS00108">
    <property type="entry name" value="PROTEIN_KINASE_ST"/>
    <property type="match status" value="1"/>
</dbReference>
<dbReference type="PROSITE" id="PS00107">
    <property type="entry name" value="PROTEIN_KINASE_ATP"/>
    <property type="match status" value="1"/>
</dbReference>
<dbReference type="SUPFAM" id="SSF47473">
    <property type="entry name" value="EF-hand"/>
    <property type="match status" value="1"/>
</dbReference>
<evidence type="ECO:0000256" key="5">
    <source>
        <dbReference type="ARBA" id="ARBA00022777"/>
    </source>
</evidence>
<reference evidence="11" key="1">
    <citation type="journal article" date="2016" name="Nature">
        <title>The genome of the seagrass Zostera marina reveals angiosperm adaptation to the sea.</title>
        <authorList>
            <person name="Olsen J.L."/>
            <person name="Rouze P."/>
            <person name="Verhelst B."/>
            <person name="Lin Y.-C."/>
            <person name="Bayer T."/>
            <person name="Collen J."/>
            <person name="Dattolo E."/>
            <person name="De Paoli E."/>
            <person name="Dittami S."/>
            <person name="Maumus F."/>
            <person name="Michel G."/>
            <person name="Kersting A."/>
            <person name="Lauritano C."/>
            <person name="Lohaus R."/>
            <person name="Toepel M."/>
            <person name="Tonon T."/>
            <person name="Vanneste K."/>
            <person name="Amirebrahimi M."/>
            <person name="Brakel J."/>
            <person name="Bostroem C."/>
            <person name="Chovatia M."/>
            <person name="Grimwood J."/>
            <person name="Jenkins J.W."/>
            <person name="Jueterbock A."/>
            <person name="Mraz A."/>
            <person name="Stam W.T."/>
            <person name="Tice H."/>
            <person name="Bornberg-Bauer E."/>
            <person name="Green P.J."/>
            <person name="Pearson G.A."/>
            <person name="Procaccini G."/>
            <person name="Duarte C.M."/>
            <person name="Schmutz J."/>
            <person name="Reusch T.B.H."/>
            <person name="Van de Peer Y."/>
        </authorList>
    </citation>
    <scope>NUCLEOTIDE SEQUENCE [LARGE SCALE GENOMIC DNA]</scope>
    <source>
        <strain evidence="11">cv. Finnish</strain>
    </source>
</reference>
<dbReference type="FunFam" id="3.30.200.20:FF:000101">
    <property type="entry name" value="CDPK-related kinase 1"/>
    <property type="match status" value="1"/>
</dbReference>
<dbReference type="GO" id="GO:0005524">
    <property type="term" value="F:ATP binding"/>
    <property type="evidence" value="ECO:0007669"/>
    <property type="project" value="UniProtKB-UniRule"/>
</dbReference>
<feature type="compositionally biased region" description="Low complexity" evidence="8">
    <location>
        <begin position="82"/>
        <end position="99"/>
    </location>
</feature>
<feature type="region of interest" description="Disordered" evidence="8">
    <location>
        <begin position="82"/>
        <end position="107"/>
    </location>
</feature>
<feature type="region of interest" description="Disordered" evidence="8">
    <location>
        <begin position="1"/>
        <end position="67"/>
    </location>
</feature>
<feature type="domain" description="Protein kinase" evidence="9">
    <location>
        <begin position="158"/>
        <end position="421"/>
    </location>
</feature>